<gene>
    <name evidence="1" type="ORF">PoB_000123000</name>
</gene>
<dbReference type="AlphaFoldDB" id="A0AAV3XWD3"/>
<evidence type="ECO:0000313" key="2">
    <source>
        <dbReference type="Proteomes" id="UP000735302"/>
    </source>
</evidence>
<accession>A0AAV3XWD3</accession>
<dbReference type="Proteomes" id="UP000735302">
    <property type="component" value="Unassembled WGS sequence"/>
</dbReference>
<reference evidence="1 2" key="1">
    <citation type="journal article" date="2021" name="Elife">
        <title>Chloroplast acquisition without the gene transfer in kleptoplastic sea slugs, Plakobranchus ocellatus.</title>
        <authorList>
            <person name="Maeda T."/>
            <person name="Takahashi S."/>
            <person name="Yoshida T."/>
            <person name="Shimamura S."/>
            <person name="Takaki Y."/>
            <person name="Nagai Y."/>
            <person name="Toyoda A."/>
            <person name="Suzuki Y."/>
            <person name="Arimoto A."/>
            <person name="Ishii H."/>
            <person name="Satoh N."/>
            <person name="Nishiyama T."/>
            <person name="Hasebe M."/>
            <person name="Maruyama T."/>
            <person name="Minagawa J."/>
            <person name="Obokata J."/>
            <person name="Shigenobu S."/>
        </authorList>
    </citation>
    <scope>NUCLEOTIDE SEQUENCE [LARGE SCALE GENOMIC DNA]</scope>
</reference>
<proteinExistence type="predicted"/>
<keyword evidence="2" id="KW-1185">Reference proteome</keyword>
<dbReference type="EMBL" id="BLXT01000154">
    <property type="protein sequence ID" value="GFN74724.1"/>
    <property type="molecule type" value="Genomic_DNA"/>
</dbReference>
<protein>
    <recommendedName>
        <fullName evidence="3">Secreted protein</fullName>
    </recommendedName>
</protein>
<evidence type="ECO:0008006" key="3">
    <source>
        <dbReference type="Google" id="ProtNLM"/>
    </source>
</evidence>
<comment type="caution">
    <text evidence="1">The sequence shown here is derived from an EMBL/GenBank/DDBJ whole genome shotgun (WGS) entry which is preliminary data.</text>
</comment>
<sequence length="123" mass="13507">MLEPGLLVYCMARRRNFLIILAAVVMAIRSPRQRISFAGVSGHPLGRSSAISRHLTKHAELSLPAPHKDDTGELWTNLVMLGLPGGACVLLLCERFVQPHSLADLVSNLLPCRCHRNGDDAHH</sequence>
<organism evidence="1 2">
    <name type="scientific">Plakobranchus ocellatus</name>
    <dbReference type="NCBI Taxonomy" id="259542"/>
    <lineage>
        <taxon>Eukaryota</taxon>
        <taxon>Metazoa</taxon>
        <taxon>Spiralia</taxon>
        <taxon>Lophotrochozoa</taxon>
        <taxon>Mollusca</taxon>
        <taxon>Gastropoda</taxon>
        <taxon>Heterobranchia</taxon>
        <taxon>Euthyneura</taxon>
        <taxon>Panpulmonata</taxon>
        <taxon>Sacoglossa</taxon>
        <taxon>Placobranchoidea</taxon>
        <taxon>Plakobranchidae</taxon>
        <taxon>Plakobranchus</taxon>
    </lineage>
</organism>
<evidence type="ECO:0000313" key="1">
    <source>
        <dbReference type="EMBL" id="GFN74724.1"/>
    </source>
</evidence>
<name>A0AAV3XWD3_9GAST</name>